<dbReference type="PANTHER" id="PTHR45641:SF19">
    <property type="entry name" value="NEPHROCYSTIN-3"/>
    <property type="match status" value="1"/>
</dbReference>
<dbReference type="Pfam" id="PF13374">
    <property type="entry name" value="TPR_10"/>
    <property type="match status" value="1"/>
</dbReference>
<reference evidence="4 5" key="1">
    <citation type="submission" date="2017-12" db="EMBL/GenBank/DDBJ databases">
        <title>Sequencing, de novo assembly and annotation of complete genome of a new Thraustochytrid species, strain FCC1311.</title>
        <authorList>
            <person name="Sedici K."/>
            <person name="Godart F."/>
            <person name="Aiese Cigliano R."/>
            <person name="Sanseverino W."/>
            <person name="Barakat M."/>
            <person name="Ortet P."/>
            <person name="Marechal E."/>
            <person name="Cagnac O."/>
            <person name="Amato A."/>
        </authorList>
    </citation>
    <scope>NUCLEOTIDE SEQUENCE [LARGE SCALE GENOMIC DNA]</scope>
</reference>
<evidence type="ECO:0000256" key="1">
    <source>
        <dbReference type="ARBA" id="ARBA00022737"/>
    </source>
</evidence>
<dbReference type="SMART" id="SM00028">
    <property type="entry name" value="TPR"/>
    <property type="match status" value="2"/>
</dbReference>
<dbReference type="EMBL" id="BEYU01000010">
    <property type="protein sequence ID" value="GBG24987.1"/>
    <property type="molecule type" value="Genomic_DNA"/>
</dbReference>
<protein>
    <submittedName>
        <fullName evidence="4">Kinesin light chain</fullName>
    </submittedName>
</protein>
<comment type="caution">
    <text evidence="4">The sequence shown here is derived from an EMBL/GenBank/DDBJ whole genome shotgun (WGS) entry which is preliminary data.</text>
</comment>
<dbReference type="PANTHER" id="PTHR45641">
    <property type="entry name" value="TETRATRICOPEPTIDE REPEAT PROTEIN (AFU_ORTHOLOGUE AFUA_6G03870)"/>
    <property type="match status" value="1"/>
</dbReference>
<dbReference type="Gene3D" id="1.25.40.10">
    <property type="entry name" value="Tetratricopeptide repeat domain"/>
    <property type="match status" value="1"/>
</dbReference>
<dbReference type="SUPFAM" id="SSF48452">
    <property type="entry name" value="TPR-like"/>
    <property type="match status" value="1"/>
</dbReference>
<dbReference type="AlphaFoldDB" id="A0A2R5G1T8"/>
<feature type="repeat" description="TPR" evidence="3">
    <location>
        <begin position="85"/>
        <end position="118"/>
    </location>
</feature>
<keyword evidence="5" id="KW-1185">Reference proteome</keyword>
<sequence>MWRTRSTPSPVYNAQVRNEEALSYFKEALSIYRESLGDRHPLVAATLNNIADVYYRQGRCEEALAYYEALSIYRESLGDWHFSVAATLHNIASVYDSQSRDEEALPYYEEALSIKKESLGDRHPIVVTLVHFCHRSLLQLRNDGLGIGMHSDNSCVNAKVFQKVPNA</sequence>
<dbReference type="InterPro" id="IPR011990">
    <property type="entry name" value="TPR-like_helical_dom_sf"/>
</dbReference>
<dbReference type="InParanoid" id="A0A2R5G1T8"/>
<accession>A0A2R5G1T8</accession>
<keyword evidence="1" id="KW-0677">Repeat</keyword>
<keyword evidence="2 3" id="KW-0802">TPR repeat</keyword>
<evidence type="ECO:0000256" key="2">
    <source>
        <dbReference type="ARBA" id="ARBA00022803"/>
    </source>
</evidence>
<dbReference type="PROSITE" id="PS50005">
    <property type="entry name" value="TPR"/>
    <property type="match status" value="1"/>
</dbReference>
<gene>
    <name evidence="4" type="ORF">FCC1311_012042</name>
</gene>
<evidence type="ECO:0000256" key="3">
    <source>
        <dbReference type="PROSITE-ProRule" id="PRU00339"/>
    </source>
</evidence>
<name>A0A2R5G1T8_9STRA</name>
<dbReference type="Pfam" id="PF13424">
    <property type="entry name" value="TPR_12"/>
    <property type="match status" value="1"/>
</dbReference>
<proteinExistence type="predicted"/>
<dbReference type="InterPro" id="IPR019734">
    <property type="entry name" value="TPR_rpt"/>
</dbReference>
<organism evidence="4 5">
    <name type="scientific">Hondaea fermentalgiana</name>
    <dbReference type="NCBI Taxonomy" id="2315210"/>
    <lineage>
        <taxon>Eukaryota</taxon>
        <taxon>Sar</taxon>
        <taxon>Stramenopiles</taxon>
        <taxon>Bigyra</taxon>
        <taxon>Labyrinthulomycetes</taxon>
        <taxon>Thraustochytrida</taxon>
        <taxon>Thraustochytriidae</taxon>
        <taxon>Hondaea</taxon>
    </lineage>
</organism>
<evidence type="ECO:0000313" key="4">
    <source>
        <dbReference type="EMBL" id="GBG24987.1"/>
    </source>
</evidence>
<evidence type="ECO:0000313" key="5">
    <source>
        <dbReference type="Proteomes" id="UP000241890"/>
    </source>
</evidence>
<dbReference type="Proteomes" id="UP000241890">
    <property type="component" value="Unassembled WGS sequence"/>
</dbReference>
<dbReference type="OrthoDB" id="539810at2759"/>